<accession>A0A291P409</accession>
<sequence length="30" mass="3492">MTSLPPDFASLSTPRRSPASRFYLSEWFDE</sequence>
<keyword evidence="2" id="KW-1185">Reference proteome</keyword>
<dbReference type="EMBL" id="CP021435">
    <property type="protein sequence ID" value="ATJ81626.1"/>
    <property type="molecule type" value="Genomic_DNA"/>
</dbReference>
<dbReference type="Proteomes" id="UP000219993">
    <property type="component" value="Chromosome"/>
</dbReference>
<protein>
    <submittedName>
        <fullName evidence="1">Uncharacterized protein</fullName>
    </submittedName>
</protein>
<gene>
    <name evidence="1" type="ORF">BEI_0639</name>
</gene>
<name>A0A291P409_9GAMM</name>
<proteinExistence type="predicted"/>
<organism evidence="1 2">
    <name type="scientific">Halomonas beimenensis</name>
    <dbReference type="NCBI Taxonomy" id="475662"/>
    <lineage>
        <taxon>Bacteria</taxon>
        <taxon>Pseudomonadati</taxon>
        <taxon>Pseudomonadota</taxon>
        <taxon>Gammaproteobacteria</taxon>
        <taxon>Oceanospirillales</taxon>
        <taxon>Halomonadaceae</taxon>
        <taxon>Halomonas</taxon>
    </lineage>
</organism>
<evidence type="ECO:0000313" key="2">
    <source>
        <dbReference type="Proteomes" id="UP000219993"/>
    </source>
</evidence>
<dbReference type="KEGG" id="hbe:BEI_0639"/>
<evidence type="ECO:0000313" key="1">
    <source>
        <dbReference type="EMBL" id="ATJ81626.1"/>
    </source>
</evidence>
<dbReference type="AlphaFoldDB" id="A0A291P409"/>
<reference evidence="1 2" key="1">
    <citation type="journal article" date="2017" name="Sci. Rep.">
        <title>Revealing the Saline Adaptation Strategies of the Halophilic Bacterium Halomonas beimenensis through High-throughput Omics and Transposon Mutagenesis Approaches.</title>
        <authorList>
            <person name="Chen Y.H."/>
            <person name="Lin S.S."/>
            <person name="Shyu Y.T."/>
        </authorList>
    </citation>
    <scope>NUCLEOTIDE SEQUENCE [LARGE SCALE GENOMIC DNA]</scope>
    <source>
        <strain evidence="1 2">NTU-111</strain>
    </source>
</reference>